<name>A0A139AV12_GONPJ</name>
<dbReference type="Proteomes" id="UP000070544">
    <property type="component" value="Unassembled WGS sequence"/>
</dbReference>
<feature type="region of interest" description="Disordered" evidence="1">
    <location>
        <begin position="163"/>
        <end position="215"/>
    </location>
</feature>
<feature type="region of interest" description="Disordered" evidence="1">
    <location>
        <begin position="19"/>
        <end position="40"/>
    </location>
</feature>
<proteinExistence type="predicted"/>
<gene>
    <name evidence="2" type="ORF">M427DRAFT_377752</name>
</gene>
<feature type="compositionally biased region" description="Basic and acidic residues" evidence="1">
    <location>
        <begin position="59"/>
        <end position="69"/>
    </location>
</feature>
<keyword evidence="3" id="KW-1185">Reference proteome</keyword>
<evidence type="ECO:0000313" key="2">
    <source>
        <dbReference type="EMBL" id="KXS20539.1"/>
    </source>
</evidence>
<dbReference type="EMBL" id="KQ965735">
    <property type="protein sequence ID" value="KXS20539.1"/>
    <property type="molecule type" value="Genomic_DNA"/>
</dbReference>
<organism evidence="2 3">
    <name type="scientific">Gonapodya prolifera (strain JEL478)</name>
    <name type="common">Monoblepharis prolifera</name>
    <dbReference type="NCBI Taxonomy" id="1344416"/>
    <lineage>
        <taxon>Eukaryota</taxon>
        <taxon>Fungi</taxon>
        <taxon>Fungi incertae sedis</taxon>
        <taxon>Chytridiomycota</taxon>
        <taxon>Chytridiomycota incertae sedis</taxon>
        <taxon>Monoblepharidomycetes</taxon>
        <taxon>Monoblepharidales</taxon>
        <taxon>Gonapodyaceae</taxon>
        <taxon>Gonapodya</taxon>
    </lineage>
</organism>
<reference evidence="2 3" key="1">
    <citation type="journal article" date="2015" name="Genome Biol. Evol.">
        <title>Phylogenomic analyses indicate that early fungi evolved digesting cell walls of algal ancestors of land plants.</title>
        <authorList>
            <person name="Chang Y."/>
            <person name="Wang S."/>
            <person name="Sekimoto S."/>
            <person name="Aerts A.L."/>
            <person name="Choi C."/>
            <person name="Clum A."/>
            <person name="LaButti K.M."/>
            <person name="Lindquist E.A."/>
            <person name="Yee Ngan C."/>
            <person name="Ohm R.A."/>
            <person name="Salamov A.A."/>
            <person name="Grigoriev I.V."/>
            <person name="Spatafora J.W."/>
            <person name="Berbee M.L."/>
        </authorList>
    </citation>
    <scope>NUCLEOTIDE SEQUENCE [LARGE SCALE GENOMIC DNA]</scope>
    <source>
        <strain evidence="2 3">JEL478</strain>
    </source>
</reference>
<protein>
    <submittedName>
        <fullName evidence="2">Uncharacterized protein</fullName>
    </submittedName>
</protein>
<feature type="region of interest" description="Disordered" evidence="1">
    <location>
        <begin position="415"/>
        <end position="446"/>
    </location>
</feature>
<dbReference type="AlphaFoldDB" id="A0A139AV12"/>
<feature type="region of interest" description="Disordered" evidence="1">
    <location>
        <begin position="55"/>
        <end position="74"/>
    </location>
</feature>
<feature type="compositionally biased region" description="Polar residues" evidence="1">
    <location>
        <begin position="169"/>
        <end position="215"/>
    </location>
</feature>
<evidence type="ECO:0000313" key="3">
    <source>
        <dbReference type="Proteomes" id="UP000070544"/>
    </source>
</evidence>
<accession>A0A139AV12</accession>
<feature type="compositionally biased region" description="Low complexity" evidence="1">
    <location>
        <begin position="24"/>
        <end position="33"/>
    </location>
</feature>
<sequence>MDRAGTLATNGMATGLGADLNGGTVVSDSSTTSRGAIDSGGASDSIRAVLMVKPTTAREQARDLGRDGEPTSGRAGTVVAAAASAASHPHTGYTEFSNHLSLNTHVLPQLQTTDLGDILSSLGPLPPTGLASTDPAPDFQPVLDVDKPVEVFSYFYTKLDSLPLGPPVTSRTPSATSKSDQSGLRSDQMSFLESGPTSIAQSPFTSPPHSRNGSISLQSTRLSATEAATAARVVGHGSGKLGTLPASPLGPSQTGFVPPPAVVAAPPSLFAREPMWNTPSQTPSSQLDGGVSTPGSLVLSRMETDTAVSNGKGFALLARSDASVSIDSRGSIGTPSTSSMAFGSPSLAPAVLGAAPTLSSAASVTALPDRDRYGFRHPQFPPAAHRVALDRHYKGVLTRRRARWDALIASEPRRWSRSRSMRRKSGDQITSHPEPVTSAGPWSEDAEGRIDWGTGWWMPYRRRKYLDRPADSTGVVTNTQLTKREWEWDDGGDTGERIKRYVRKGIPPEVRGRSGLARVLRSIIVISAYYGSLRASPLFTRRTTV</sequence>
<evidence type="ECO:0000256" key="1">
    <source>
        <dbReference type="SAM" id="MobiDB-lite"/>
    </source>
</evidence>